<dbReference type="AlphaFoldDB" id="A0A1B9IEC0"/>
<name>A0A1B9IEC0_9TREE</name>
<sequence length="229" mass="25706">MPVPMPMFQDGNDDTTGFYAEPQDVYSNRSLSDQGLDMTTTGIDQLSLTGIIHKQDHNNYDFLFSDLANQSGCNPVEIAYENNVSGYLPSFSSAAGLYTALPEGYHNDTTTRNQFQAYSQGLPTDKYHPQAIRYHPPGQFDKRSMMCEITRPFRSTVKVVTTLPTPLSSISLVIEDGIWKVRSTVGLIMRLLNDNNNTEDSLEIVWSICVQYSFLGPSTVLRNIVLMWV</sequence>
<dbReference type="EMBL" id="KV700096">
    <property type="protein sequence ID" value="OCF54038.1"/>
    <property type="molecule type" value="Genomic_DNA"/>
</dbReference>
<organism evidence="1 2">
    <name type="scientific">Kwoniella mangroviensis CBS 10435</name>
    <dbReference type="NCBI Taxonomy" id="1331196"/>
    <lineage>
        <taxon>Eukaryota</taxon>
        <taxon>Fungi</taxon>
        <taxon>Dikarya</taxon>
        <taxon>Basidiomycota</taxon>
        <taxon>Agaricomycotina</taxon>
        <taxon>Tremellomycetes</taxon>
        <taxon>Tremellales</taxon>
        <taxon>Cryptococcaceae</taxon>
        <taxon>Kwoniella</taxon>
    </lineage>
</organism>
<keyword evidence="2" id="KW-1185">Reference proteome</keyword>
<proteinExistence type="predicted"/>
<reference evidence="1 2" key="1">
    <citation type="submission" date="2013-07" db="EMBL/GenBank/DDBJ databases">
        <title>The Genome Sequence of Kwoniella mangroviensis CBS10435.</title>
        <authorList>
            <consortium name="The Broad Institute Genome Sequencing Platform"/>
            <person name="Cuomo C."/>
            <person name="Litvintseva A."/>
            <person name="Chen Y."/>
            <person name="Heitman J."/>
            <person name="Sun S."/>
            <person name="Springer D."/>
            <person name="Dromer F."/>
            <person name="Young S.K."/>
            <person name="Zeng Q."/>
            <person name="Gargeya S."/>
            <person name="Fitzgerald M."/>
            <person name="Abouelleil A."/>
            <person name="Alvarado L."/>
            <person name="Berlin A.M."/>
            <person name="Chapman S.B."/>
            <person name="Dewar J."/>
            <person name="Goldberg J."/>
            <person name="Griggs A."/>
            <person name="Gujja S."/>
            <person name="Hansen M."/>
            <person name="Howarth C."/>
            <person name="Imamovic A."/>
            <person name="Larimer J."/>
            <person name="McCowan C."/>
            <person name="Murphy C."/>
            <person name="Pearson M."/>
            <person name="Priest M."/>
            <person name="Roberts A."/>
            <person name="Saif S."/>
            <person name="Shea T."/>
            <person name="Sykes S."/>
            <person name="Wortman J."/>
            <person name="Nusbaum C."/>
            <person name="Birren B."/>
        </authorList>
    </citation>
    <scope>NUCLEOTIDE SEQUENCE [LARGE SCALE GENOMIC DNA]</scope>
    <source>
        <strain evidence="1 2">CBS 10435</strain>
    </source>
</reference>
<reference evidence="2" key="2">
    <citation type="submission" date="2013-12" db="EMBL/GenBank/DDBJ databases">
        <title>Evolution of pathogenesis and genome organization in the Tremellales.</title>
        <authorList>
            <person name="Cuomo C."/>
            <person name="Litvintseva A."/>
            <person name="Heitman J."/>
            <person name="Chen Y."/>
            <person name="Sun S."/>
            <person name="Springer D."/>
            <person name="Dromer F."/>
            <person name="Young S."/>
            <person name="Zeng Q."/>
            <person name="Chapman S."/>
            <person name="Gujja S."/>
            <person name="Saif S."/>
            <person name="Birren B."/>
        </authorList>
    </citation>
    <scope>NUCLEOTIDE SEQUENCE [LARGE SCALE GENOMIC DNA]</scope>
    <source>
        <strain evidence="2">CBS 10435</strain>
    </source>
</reference>
<gene>
    <name evidence="1" type="ORF">L486_08478</name>
</gene>
<accession>A0A1B9IEC0</accession>
<evidence type="ECO:0000313" key="2">
    <source>
        <dbReference type="Proteomes" id="UP000092583"/>
    </source>
</evidence>
<evidence type="ECO:0000313" key="1">
    <source>
        <dbReference type="EMBL" id="OCF54038.1"/>
    </source>
</evidence>
<dbReference type="Proteomes" id="UP000092583">
    <property type="component" value="Unassembled WGS sequence"/>
</dbReference>
<protein>
    <submittedName>
        <fullName evidence="1">Uncharacterized protein</fullName>
    </submittedName>
</protein>